<keyword evidence="3" id="KW-1185">Reference proteome</keyword>
<organism evidence="2 3">
    <name type="scientific">Anaeromyxobacter diazotrophicus</name>
    <dbReference type="NCBI Taxonomy" id="2590199"/>
    <lineage>
        <taxon>Bacteria</taxon>
        <taxon>Pseudomonadati</taxon>
        <taxon>Myxococcota</taxon>
        <taxon>Myxococcia</taxon>
        <taxon>Myxococcales</taxon>
        <taxon>Cystobacterineae</taxon>
        <taxon>Anaeromyxobacteraceae</taxon>
        <taxon>Anaeromyxobacter</taxon>
    </lineage>
</organism>
<dbReference type="Pfam" id="PF13452">
    <property type="entry name" value="FAS1_DH_region"/>
    <property type="match status" value="1"/>
</dbReference>
<dbReference type="InterPro" id="IPR029069">
    <property type="entry name" value="HotDog_dom_sf"/>
</dbReference>
<dbReference type="AlphaFoldDB" id="A0A7I9VSG6"/>
<evidence type="ECO:0000313" key="3">
    <source>
        <dbReference type="Proteomes" id="UP000503640"/>
    </source>
</evidence>
<comment type="caution">
    <text evidence="2">The sequence shown here is derived from an EMBL/GenBank/DDBJ whole genome shotgun (WGS) entry which is preliminary data.</text>
</comment>
<dbReference type="SUPFAM" id="SSF54637">
    <property type="entry name" value="Thioesterase/thiol ester dehydrase-isomerase"/>
    <property type="match status" value="1"/>
</dbReference>
<evidence type="ECO:0000259" key="1">
    <source>
        <dbReference type="Pfam" id="PF13452"/>
    </source>
</evidence>
<dbReference type="Gene3D" id="3.10.129.10">
    <property type="entry name" value="Hotdog Thioesterase"/>
    <property type="match status" value="1"/>
</dbReference>
<dbReference type="EMBL" id="BJTG01000013">
    <property type="protein sequence ID" value="GEJ59393.1"/>
    <property type="molecule type" value="Genomic_DNA"/>
</dbReference>
<gene>
    <name evidence="2" type="ORF">AMYX_41340</name>
</gene>
<dbReference type="Proteomes" id="UP000503640">
    <property type="component" value="Unassembled WGS sequence"/>
</dbReference>
<dbReference type="CDD" id="cd03441">
    <property type="entry name" value="R_hydratase_like"/>
    <property type="match status" value="1"/>
</dbReference>
<reference evidence="3" key="1">
    <citation type="journal article" date="2020" name="Appl. Environ. Microbiol.">
        <title>Diazotrophic Anaeromyxobacter Isolates from Soils.</title>
        <authorList>
            <person name="Masuda Y."/>
            <person name="Yamanaka H."/>
            <person name="Xu Z.X."/>
            <person name="Shiratori Y."/>
            <person name="Aono T."/>
            <person name="Amachi S."/>
            <person name="Senoo K."/>
            <person name="Itoh H."/>
        </authorList>
    </citation>
    <scope>NUCLEOTIDE SEQUENCE [LARGE SCALE GENOMIC DNA]</scope>
    <source>
        <strain evidence="3">R267</strain>
    </source>
</reference>
<dbReference type="RefSeq" id="WP_176068836.1">
    <property type="nucleotide sequence ID" value="NZ_BJTG01000013.1"/>
</dbReference>
<accession>A0A7I9VSG6</accession>
<dbReference type="PIRSF" id="PIRSF018072">
    <property type="entry name" value="UCP018072"/>
    <property type="match status" value="1"/>
</dbReference>
<dbReference type="InterPro" id="IPR039569">
    <property type="entry name" value="FAS1-like_DH_region"/>
</dbReference>
<evidence type="ECO:0000313" key="2">
    <source>
        <dbReference type="EMBL" id="GEJ59393.1"/>
    </source>
</evidence>
<sequence>MLDKSLIGRESEPVLHEVEKGAIRRFADALGDPNPIYTDEAAARAAGFSGLVAPPTFPVALAMNERFRHALDLGTRSLLQSEQQLEYGRPIVAGDRITVVSRVADVQERAGASGPMDILVLEDEGRDPQGALVFRARATFVLRR</sequence>
<dbReference type="InterPro" id="IPR016709">
    <property type="entry name" value="HadA-like"/>
</dbReference>
<feature type="domain" description="FAS1-like dehydratase" evidence="1">
    <location>
        <begin position="5"/>
        <end position="134"/>
    </location>
</feature>
<protein>
    <submittedName>
        <fullName evidence="2">UPF0336 protein</fullName>
    </submittedName>
</protein>
<name>A0A7I9VSG6_9BACT</name>
<proteinExistence type="predicted"/>